<dbReference type="EMBL" id="SNYO01000003">
    <property type="protein sequence ID" value="TDQ61277.1"/>
    <property type="molecule type" value="Genomic_DNA"/>
</dbReference>
<dbReference type="OrthoDB" id="9792003at2"/>
<dbReference type="InterPro" id="IPR051911">
    <property type="entry name" value="SDR_oxidoreductase"/>
</dbReference>
<dbReference type="Gene3D" id="3.40.50.720">
    <property type="entry name" value="NAD(P)-binding Rossmann-like Domain"/>
    <property type="match status" value="1"/>
</dbReference>
<dbReference type="PANTHER" id="PTHR43976:SF16">
    <property type="entry name" value="SHORT-CHAIN DEHYDROGENASE_REDUCTASE FAMILY PROTEIN"/>
    <property type="match status" value="1"/>
</dbReference>
<dbReference type="SUPFAM" id="SSF51735">
    <property type="entry name" value="NAD(P)-binding Rossmann-fold domains"/>
    <property type="match status" value="1"/>
</dbReference>
<evidence type="ECO:0000256" key="2">
    <source>
        <dbReference type="ARBA" id="ARBA00023002"/>
    </source>
</evidence>
<dbReference type="NCBIfam" id="NF006114">
    <property type="entry name" value="PRK08263.1"/>
    <property type="match status" value="1"/>
</dbReference>
<protein>
    <submittedName>
        <fullName evidence="4">NADP-dependent 3-hydroxy acid dehydrogenase YdfG</fullName>
    </submittedName>
</protein>
<evidence type="ECO:0000313" key="5">
    <source>
        <dbReference type="Proteomes" id="UP000295705"/>
    </source>
</evidence>
<evidence type="ECO:0000313" key="4">
    <source>
        <dbReference type="EMBL" id="TDQ61277.1"/>
    </source>
</evidence>
<dbReference type="RefSeq" id="WP_133827041.1">
    <property type="nucleotide sequence ID" value="NZ_BAABHR010000052.1"/>
</dbReference>
<keyword evidence="2" id="KW-0560">Oxidoreductase</keyword>
<dbReference type="Pfam" id="PF00106">
    <property type="entry name" value="adh_short"/>
    <property type="match status" value="1"/>
</dbReference>
<dbReference type="GO" id="GO:0016491">
    <property type="term" value="F:oxidoreductase activity"/>
    <property type="evidence" value="ECO:0007669"/>
    <property type="project" value="UniProtKB-KW"/>
</dbReference>
<dbReference type="PANTHER" id="PTHR43976">
    <property type="entry name" value="SHORT CHAIN DEHYDROGENASE"/>
    <property type="match status" value="1"/>
</dbReference>
<dbReference type="NCBIfam" id="NF004824">
    <property type="entry name" value="PRK06180.1"/>
    <property type="match status" value="1"/>
</dbReference>
<dbReference type="Proteomes" id="UP000295705">
    <property type="component" value="Unassembled WGS sequence"/>
</dbReference>
<proteinExistence type="inferred from homology"/>
<dbReference type="InterPro" id="IPR036291">
    <property type="entry name" value="NAD(P)-bd_dom_sf"/>
</dbReference>
<dbReference type="PRINTS" id="PR00080">
    <property type="entry name" value="SDRFAMILY"/>
</dbReference>
<dbReference type="PRINTS" id="PR00081">
    <property type="entry name" value="GDHRDH"/>
</dbReference>
<gene>
    <name evidence="4" type="ORF">EV188_103784</name>
</gene>
<dbReference type="AlphaFoldDB" id="A0A4R6VIL5"/>
<reference evidence="4 5" key="1">
    <citation type="submission" date="2019-03" db="EMBL/GenBank/DDBJ databases">
        <title>Genomic Encyclopedia of Type Strains, Phase IV (KMG-IV): sequencing the most valuable type-strain genomes for metagenomic binning, comparative biology and taxonomic classification.</title>
        <authorList>
            <person name="Goeker M."/>
        </authorList>
    </citation>
    <scope>NUCLEOTIDE SEQUENCE [LARGE SCALE GENOMIC DNA]</scope>
    <source>
        <strain evidence="4 5">DSM 45775</strain>
    </source>
</reference>
<evidence type="ECO:0000256" key="1">
    <source>
        <dbReference type="ARBA" id="ARBA00006484"/>
    </source>
</evidence>
<evidence type="ECO:0000256" key="3">
    <source>
        <dbReference type="RuleBase" id="RU000363"/>
    </source>
</evidence>
<comment type="caution">
    <text evidence="4">The sequence shown here is derived from an EMBL/GenBank/DDBJ whole genome shotgun (WGS) entry which is preliminary data.</text>
</comment>
<sequence>MSERTWLITGASRGLGRALAETVLEAGDRVVATARDAGSLDDLTAEHGDRLLARDLDVTDRDAVFAVTNQVAAETGRIDVLVANAGYGLAGGVEEVTEDEARRQVEVNLFGALWSMQAVLPTMRAQRRGHILPISSIGGVGAFPNTGLYHATKWGLEGMAESLAQEVGPFDVKVTIVEPGPFRTDWNGGSMVRATPMHAYDDVLGPRRQAMDGSQAFTQPGDPRRAGEAMIRVVSSDDPPRRLLLGEFAADLAPTLWQGRIDEAARWRDVSVGADFPAGER</sequence>
<accession>A0A4R6VIL5</accession>
<name>A0A4R6VIL5_9PSEU</name>
<dbReference type="CDD" id="cd05374">
    <property type="entry name" value="17beta-HSD-like_SDR_c"/>
    <property type="match status" value="1"/>
</dbReference>
<keyword evidence="5" id="KW-1185">Reference proteome</keyword>
<dbReference type="InterPro" id="IPR002347">
    <property type="entry name" value="SDR_fam"/>
</dbReference>
<comment type="similarity">
    <text evidence="1 3">Belongs to the short-chain dehydrogenases/reductases (SDR) family.</text>
</comment>
<organism evidence="4 5">
    <name type="scientific">Actinomycetospora succinea</name>
    <dbReference type="NCBI Taxonomy" id="663603"/>
    <lineage>
        <taxon>Bacteria</taxon>
        <taxon>Bacillati</taxon>
        <taxon>Actinomycetota</taxon>
        <taxon>Actinomycetes</taxon>
        <taxon>Pseudonocardiales</taxon>
        <taxon>Pseudonocardiaceae</taxon>
        <taxon>Actinomycetospora</taxon>
    </lineage>
</organism>